<dbReference type="KEGG" id="erz:ER308_07985"/>
<name>A0A411YEH3_9ACTN</name>
<dbReference type="PANTHER" id="PTHR39193:SF1">
    <property type="entry name" value="5-DEOXY-GLUCURONATE ISOMERASE"/>
    <property type="match status" value="1"/>
</dbReference>
<evidence type="ECO:0000313" key="4">
    <source>
        <dbReference type="Proteomes" id="UP000291469"/>
    </source>
</evidence>
<dbReference type="OrthoDB" id="9799936at2"/>
<gene>
    <name evidence="3" type="primary">iolB</name>
    <name evidence="3" type="ORF">ER308_07985</name>
</gene>
<feature type="region of interest" description="Disordered" evidence="2">
    <location>
        <begin position="282"/>
        <end position="304"/>
    </location>
</feature>
<dbReference type="InterPro" id="IPR011051">
    <property type="entry name" value="RmlC_Cupin_sf"/>
</dbReference>
<dbReference type="Gene3D" id="2.60.120.10">
    <property type="entry name" value="Jelly Rolls"/>
    <property type="match status" value="2"/>
</dbReference>
<dbReference type="GO" id="GO:0019310">
    <property type="term" value="P:inositol catabolic process"/>
    <property type="evidence" value="ECO:0007669"/>
    <property type="project" value="InterPro"/>
</dbReference>
<evidence type="ECO:0000256" key="2">
    <source>
        <dbReference type="SAM" id="MobiDB-lite"/>
    </source>
</evidence>
<evidence type="ECO:0000256" key="1">
    <source>
        <dbReference type="ARBA" id="ARBA00023235"/>
    </source>
</evidence>
<dbReference type="EMBL" id="CP036402">
    <property type="protein sequence ID" value="QBI19497.1"/>
    <property type="molecule type" value="Genomic_DNA"/>
</dbReference>
<protein>
    <submittedName>
        <fullName evidence="3">5-deoxy-glucuronate isomerase</fullName>
        <ecNumber evidence="3">5.3.1.30</ecNumber>
    </submittedName>
</protein>
<reference evidence="3 4" key="1">
    <citation type="submission" date="2019-01" db="EMBL/GenBank/DDBJ databases">
        <title>Egibacter rhizosphaerae EGI 80759T.</title>
        <authorList>
            <person name="Chen D.-D."/>
            <person name="Tian Y."/>
            <person name="Jiao J.-Y."/>
            <person name="Zhang X.-T."/>
            <person name="Zhang Y.-G."/>
            <person name="Zhang Y."/>
            <person name="Xiao M."/>
            <person name="Shu W.-S."/>
            <person name="Li W.-J."/>
        </authorList>
    </citation>
    <scope>NUCLEOTIDE SEQUENCE [LARGE SCALE GENOMIC DNA]</scope>
    <source>
        <strain evidence="3 4">EGI 80759</strain>
    </source>
</reference>
<dbReference type="SUPFAM" id="SSF51182">
    <property type="entry name" value="RmlC-like cupins"/>
    <property type="match status" value="1"/>
</dbReference>
<proteinExistence type="predicted"/>
<dbReference type="InterPro" id="IPR014710">
    <property type="entry name" value="RmlC-like_jellyroll"/>
</dbReference>
<evidence type="ECO:0000313" key="3">
    <source>
        <dbReference type="EMBL" id="QBI19497.1"/>
    </source>
</evidence>
<dbReference type="PANTHER" id="PTHR39193">
    <property type="entry name" value="5-DEOXY-GLUCURONATE ISOMERASE"/>
    <property type="match status" value="1"/>
</dbReference>
<dbReference type="Proteomes" id="UP000291469">
    <property type="component" value="Chromosome"/>
</dbReference>
<dbReference type="RefSeq" id="WP_131154494.1">
    <property type="nucleotide sequence ID" value="NZ_CP036402.1"/>
</dbReference>
<keyword evidence="4" id="KW-1185">Reference proteome</keyword>
<dbReference type="GO" id="GO:0102482">
    <property type="term" value="F:5-deoxy-D-glucuronate isomerase activity"/>
    <property type="evidence" value="ECO:0007669"/>
    <property type="project" value="UniProtKB-EC"/>
</dbReference>
<dbReference type="Pfam" id="PF04962">
    <property type="entry name" value="KduI"/>
    <property type="match status" value="1"/>
</dbReference>
<dbReference type="GO" id="GO:0008880">
    <property type="term" value="F:glucuronate isomerase activity"/>
    <property type="evidence" value="ECO:0007669"/>
    <property type="project" value="InterPro"/>
</dbReference>
<keyword evidence="1 3" id="KW-0413">Isomerase</keyword>
<dbReference type="NCBIfam" id="TIGR04378">
    <property type="entry name" value="myo_inos_iolB"/>
    <property type="match status" value="1"/>
</dbReference>
<dbReference type="PIRSF" id="PIRSF036628">
    <property type="entry name" value="IolB"/>
    <property type="match status" value="1"/>
</dbReference>
<organism evidence="3 4">
    <name type="scientific">Egibacter rhizosphaerae</name>
    <dbReference type="NCBI Taxonomy" id="1670831"/>
    <lineage>
        <taxon>Bacteria</taxon>
        <taxon>Bacillati</taxon>
        <taxon>Actinomycetota</taxon>
        <taxon>Nitriliruptoria</taxon>
        <taxon>Egibacterales</taxon>
        <taxon>Egibacteraceae</taxon>
        <taxon>Egibacter</taxon>
    </lineage>
</organism>
<dbReference type="EC" id="5.3.1.30" evidence="3"/>
<accession>A0A411YEH3</accession>
<dbReference type="AlphaFoldDB" id="A0A411YEH3"/>
<dbReference type="InterPro" id="IPR024203">
    <property type="entry name" value="Deoxy-glucuronate_isom_IolB"/>
</dbReference>
<sequence>MSDEHVFLPRGRATEGDDPLLITPARAGWDHAGLRVLEIAPGRSRTIATGTTELAVLPLSGGLTVTCETERYALAGRESVFHRVSDFAYVPRDSEVTLESERGARVALPFAEARTRRQAVYGPAEEVPVEVRGGGNACRQVNNFLQPEAFPGADRLIAVELLTPDGLWSSWPPHKHDEERPGEVINEEIYYFEVAGRDGFAVHKLYTPDGAIDATETVRDGDAFLIPRGYHGPSIAAPGFELYYLNVLAGPGEQRAMTFCDDPTYAWQRSWLDELEPDPRLPLTSHGGRVGPWPAALERAEVER</sequence>
<dbReference type="InterPro" id="IPR021120">
    <property type="entry name" value="KduI/IolB_isomerase"/>
</dbReference>